<dbReference type="EMBL" id="CAKJTG010000023">
    <property type="protein sequence ID" value="CAG9609792.1"/>
    <property type="molecule type" value="Genomic_DNA"/>
</dbReference>
<dbReference type="PANTHER" id="PTHR37806:SF1">
    <property type="entry name" value="PEPTIDASE C39-LIKE DOMAIN-CONTAINING PROTEIN"/>
    <property type="match status" value="1"/>
</dbReference>
<keyword evidence="1" id="KW-0812">Transmembrane</keyword>
<comment type="caution">
    <text evidence="3">The sequence shown here is derived from an EMBL/GenBank/DDBJ whole genome shotgun (WGS) entry which is preliminary data.</text>
</comment>
<evidence type="ECO:0000313" key="3">
    <source>
        <dbReference type="EMBL" id="CAG9609792.1"/>
    </source>
</evidence>
<sequence>MTAFFKWSISVFFVGLFCIYFLVSILPSISNQKTIPISTTNEHPVDIKESIVQSKSITSDIVNMEVDKNDDLISSATDQVDELQPISEPKSLQNEEKLLDVPLLKQMDAPRLYNGCEVTSLAMLLQFDGHSVTKNELATKITRVPLNYPDGKKGNPNEGFVGNMENGPGLGVYHEPIFKLVQTYVNDRAEDLTKQPFSVVIEKLAAGRPVWVIITSSFTPTSEIKTWNTPQGPVEVSFKMHSVVITGYDQESIYINDPYGGKNKKVNKDNFIKAWEQMGSQAIVINKIGISRHNLLKE</sequence>
<dbReference type="Proteomes" id="UP000789845">
    <property type="component" value="Unassembled WGS sequence"/>
</dbReference>
<dbReference type="CDD" id="cd02549">
    <property type="entry name" value="Peptidase_C39A"/>
    <property type="match status" value="1"/>
</dbReference>
<dbReference type="InterPro" id="IPR039564">
    <property type="entry name" value="Peptidase_C39-like"/>
</dbReference>
<organism evidence="3 4">
    <name type="scientific">Pseudoneobacillus rhizosphaerae</name>
    <dbReference type="NCBI Taxonomy" id="2880968"/>
    <lineage>
        <taxon>Bacteria</taxon>
        <taxon>Bacillati</taxon>
        <taxon>Bacillota</taxon>
        <taxon>Bacilli</taxon>
        <taxon>Bacillales</taxon>
        <taxon>Bacillaceae</taxon>
        <taxon>Pseudoneobacillus</taxon>
    </lineage>
</organism>
<keyword evidence="1" id="KW-0472">Membrane</keyword>
<dbReference type="InterPro" id="IPR039563">
    <property type="entry name" value="Peptidase_C39_single_dom"/>
</dbReference>
<proteinExistence type="predicted"/>
<name>A0A9C7LC31_9BACI</name>
<evidence type="ECO:0000256" key="1">
    <source>
        <dbReference type="SAM" id="Phobius"/>
    </source>
</evidence>
<feature type="transmembrane region" description="Helical" evidence="1">
    <location>
        <begin position="7"/>
        <end position="29"/>
    </location>
</feature>
<reference evidence="3" key="1">
    <citation type="submission" date="2021-10" db="EMBL/GenBank/DDBJ databases">
        <authorList>
            <person name="Criscuolo A."/>
        </authorList>
    </citation>
    <scope>NUCLEOTIDE SEQUENCE</scope>
    <source>
        <strain evidence="3">CIP111885</strain>
    </source>
</reference>
<gene>
    <name evidence="3" type="ORF">NEOCIP111885_03535</name>
</gene>
<feature type="domain" description="Peptidase C39-like" evidence="2">
    <location>
        <begin position="99"/>
        <end position="259"/>
    </location>
</feature>
<evidence type="ECO:0000313" key="4">
    <source>
        <dbReference type="Proteomes" id="UP000789845"/>
    </source>
</evidence>
<dbReference type="PANTHER" id="PTHR37806">
    <property type="entry name" value="LMO0724 PROTEIN"/>
    <property type="match status" value="1"/>
</dbReference>
<evidence type="ECO:0000259" key="2">
    <source>
        <dbReference type="Pfam" id="PF13529"/>
    </source>
</evidence>
<accession>A0A9C7LC31</accession>
<dbReference type="AlphaFoldDB" id="A0A9C7LC31"/>
<keyword evidence="4" id="KW-1185">Reference proteome</keyword>
<dbReference type="Gene3D" id="3.90.70.10">
    <property type="entry name" value="Cysteine proteinases"/>
    <property type="match status" value="1"/>
</dbReference>
<protein>
    <recommendedName>
        <fullName evidence="2">Peptidase C39-like domain-containing protein</fullName>
    </recommendedName>
</protein>
<keyword evidence="1" id="KW-1133">Transmembrane helix</keyword>
<dbReference type="Pfam" id="PF13529">
    <property type="entry name" value="Peptidase_C39_2"/>
    <property type="match status" value="1"/>
</dbReference>